<feature type="domain" description="Alpha-D-phosphohexomutase alpha/beta/alpha" evidence="10">
    <location>
        <begin position="49"/>
        <end position="190"/>
    </location>
</feature>
<evidence type="ECO:0000256" key="6">
    <source>
        <dbReference type="ARBA" id="ARBA00023235"/>
    </source>
</evidence>
<evidence type="ECO:0000256" key="5">
    <source>
        <dbReference type="ARBA" id="ARBA00022842"/>
    </source>
</evidence>
<dbReference type="RefSeq" id="WP_398275046.1">
    <property type="nucleotide sequence ID" value="NZ_JBITLV010000001.1"/>
</dbReference>
<evidence type="ECO:0000259" key="9">
    <source>
        <dbReference type="Pfam" id="PF00408"/>
    </source>
</evidence>
<dbReference type="SUPFAM" id="SSF55957">
    <property type="entry name" value="Phosphoglucomutase, C-terminal domain"/>
    <property type="match status" value="1"/>
</dbReference>
<keyword evidence="6 13" id="KW-0413">Isomerase</keyword>
<dbReference type="Gene3D" id="3.40.120.10">
    <property type="entry name" value="Alpha-D-Glucose-1,6-Bisphosphate, subunit A, domain 3"/>
    <property type="match status" value="3"/>
</dbReference>
<dbReference type="CDD" id="cd05801">
    <property type="entry name" value="PGM_like3"/>
    <property type="match status" value="1"/>
</dbReference>
<name>A0ABW8AI74_9ACTN</name>
<protein>
    <submittedName>
        <fullName evidence="13">Phosphoglucomutase (Alpha-D-glucose-1,6-bisphosphate-dependent)</fullName>
        <ecNumber evidence="13">5.4.2.2</ecNumber>
    </submittedName>
</protein>
<evidence type="ECO:0000313" key="14">
    <source>
        <dbReference type="Proteomes" id="UP001612915"/>
    </source>
</evidence>
<dbReference type="InterPro" id="IPR005845">
    <property type="entry name" value="A-D-PHexomutase_a/b/a-II"/>
</dbReference>
<dbReference type="Gene3D" id="3.30.310.50">
    <property type="entry name" value="Alpha-D-phosphohexomutase, C-terminal domain"/>
    <property type="match status" value="1"/>
</dbReference>
<dbReference type="EC" id="5.4.2.2" evidence="13"/>
<feature type="domain" description="Alpha-D-phosphohexomutase C-terminal" evidence="9">
    <location>
        <begin position="501"/>
        <end position="549"/>
    </location>
</feature>
<feature type="region of interest" description="Disordered" evidence="8">
    <location>
        <begin position="1"/>
        <end position="22"/>
    </location>
</feature>
<evidence type="ECO:0000256" key="7">
    <source>
        <dbReference type="RuleBase" id="RU004326"/>
    </source>
</evidence>
<dbReference type="InterPro" id="IPR005843">
    <property type="entry name" value="A-D-PHexomutase_C"/>
</dbReference>
<evidence type="ECO:0000256" key="1">
    <source>
        <dbReference type="ARBA" id="ARBA00001946"/>
    </source>
</evidence>
<keyword evidence="3" id="KW-0597">Phosphoprotein</keyword>
<keyword evidence="14" id="KW-1185">Reference proteome</keyword>
<evidence type="ECO:0000259" key="10">
    <source>
        <dbReference type="Pfam" id="PF02878"/>
    </source>
</evidence>
<keyword evidence="4 7" id="KW-0479">Metal-binding</keyword>
<dbReference type="SUPFAM" id="SSF53738">
    <property type="entry name" value="Phosphoglucomutase, first 3 domains"/>
    <property type="match status" value="3"/>
</dbReference>
<dbReference type="GO" id="GO:0004614">
    <property type="term" value="F:phosphoglucomutase activity"/>
    <property type="evidence" value="ECO:0007669"/>
    <property type="project" value="UniProtKB-EC"/>
</dbReference>
<comment type="cofactor">
    <cofactor evidence="1">
        <name>Mg(2+)</name>
        <dbReference type="ChEBI" id="CHEBI:18420"/>
    </cofactor>
</comment>
<dbReference type="EMBL" id="JBITLV010000001">
    <property type="protein sequence ID" value="MFI7586062.1"/>
    <property type="molecule type" value="Genomic_DNA"/>
</dbReference>
<organism evidence="13 14">
    <name type="scientific">Spongisporangium articulatum</name>
    <dbReference type="NCBI Taxonomy" id="3362603"/>
    <lineage>
        <taxon>Bacteria</taxon>
        <taxon>Bacillati</taxon>
        <taxon>Actinomycetota</taxon>
        <taxon>Actinomycetes</taxon>
        <taxon>Kineosporiales</taxon>
        <taxon>Kineosporiaceae</taxon>
        <taxon>Spongisporangium</taxon>
    </lineage>
</organism>
<keyword evidence="5 7" id="KW-0460">Magnesium</keyword>
<evidence type="ECO:0000256" key="2">
    <source>
        <dbReference type="ARBA" id="ARBA00010231"/>
    </source>
</evidence>
<evidence type="ECO:0000256" key="4">
    <source>
        <dbReference type="ARBA" id="ARBA00022723"/>
    </source>
</evidence>
<dbReference type="Pfam" id="PF02879">
    <property type="entry name" value="PGM_PMM_II"/>
    <property type="match status" value="1"/>
</dbReference>
<dbReference type="InterPro" id="IPR016055">
    <property type="entry name" value="A-D-PHexomutase_a/b/a-I/II/III"/>
</dbReference>
<dbReference type="InterPro" id="IPR005852">
    <property type="entry name" value="PGM_a-D-Glc-sp"/>
</dbReference>
<dbReference type="PANTHER" id="PTHR45745:SF1">
    <property type="entry name" value="PHOSPHOGLUCOMUTASE 2B-RELATED"/>
    <property type="match status" value="1"/>
</dbReference>
<dbReference type="Pfam" id="PF02878">
    <property type="entry name" value="PGM_PMM_I"/>
    <property type="match status" value="1"/>
</dbReference>
<dbReference type="InterPro" id="IPR005844">
    <property type="entry name" value="A-D-PHexomutase_a/b/a-I"/>
</dbReference>
<evidence type="ECO:0000259" key="12">
    <source>
        <dbReference type="Pfam" id="PF02880"/>
    </source>
</evidence>
<dbReference type="NCBIfam" id="TIGR01132">
    <property type="entry name" value="pgm"/>
    <property type="match status" value="1"/>
</dbReference>
<feature type="domain" description="Alpha-D-phosphohexomutase alpha/beta/alpha" evidence="12">
    <location>
        <begin position="332"/>
        <end position="452"/>
    </location>
</feature>
<gene>
    <name evidence="13" type="primary">pgm</name>
    <name evidence="13" type="ORF">ACIB24_03180</name>
</gene>
<evidence type="ECO:0000256" key="3">
    <source>
        <dbReference type="ARBA" id="ARBA00022553"/>
    </source>
</evidence>
<dbReference type="InterPro" id="IPR005846">
    <property type="entry name" value="A-D-PHexomutase_a/b/a-III"/>
</dbReference>
<comment type="caution">
    <text evidence="13">The sequence shown here is derived from an EMBL/GenBank/DDBJ whole genome shotgun (WGS) entry which is preliminary data.</text>
</comment>
<feature type="domain" description="Alpha-D-phosphohexomutase alpha/beta/alpha" evidence="11">
    <location>
        <begin position="221"/>
        <end position="328"/>
    </location>
</feature>
<sequence>MAGDPASAASASQHRAGQPARPEDLIDVAHVVTAYYTTWPDVSLPEQKVAFGTSGHRGTSLNGSFTEAHIVATTQAICDYRAEQGIKGPLFLGRDTHALSEPAWASALEVLAGNEVRVLVDERDAYTPTPALSHAILTYNREREGEARADGIVVTPSHNPPADGGFKYNPPHGGPADTDATGWIAERANELLAEQLRDVKRVPLARALAADTTGKYDFLAAYVDDLPNVLDLDAVRAAGVRIGADPLGGASVHYWGEIAARHNLDLTVVNPLVDPTWRFMTLDWDGKIRMDCSSPNAMASLIARKDEYGIATGNDADADRHGIVTPDGGLMNPNHYLAVAINYLFANRDGWPERAAIGKTLVSSSIIDRVAADLGRTLVEVPVGFKWFVPGLLSGEVGFGGEESAGASFLRRDGSVWTTDKDGLLLALLASEITAVTGKTPSEHYAALTERFGAPVYARVDAPANREQKAVLAKLSPEQVTATELAGEPITATLTAAPGNGASIGGLKVTTENAWFAARPSGTEDVYKIYAESYNGPEHLAQVQQAARDLVSEVLSGEG</sequence>
<dbReference type="Proteomes" id="UP001612915">
    <property type="component" value="Unassembled WGS sequence"/>
</dbReference>
<evidence type="ECO:0000313" key="13">
    <source>
        <dbReference type="EMBL" id="MFI7586062.1"/>
    </source>
</evidence>
<evidence type="ECO:0000256" key="8">
    <source>
        <dbReference type="SAM" id="MobiDB-lite"/>
    </source>
</evidence>
<evidence type="ECO:0000259" key="11">
    <source>
        <dbReference type="Pfam" id="PF02879"/>
    </source>
</evidence>
<proteinExistence type="inferred from homology"/>
<dbReference type="PANTHER" id="PTHR45745">
    <property type="entry name" value="PHOSPHOMANNOMUTASE 45A"/>
    <property type="match status" value="1"/>
</dbReference>
<dbReference type="InterPro" id="IPR036900">
    <property type="entry name" value="A-D-PHexomutase_C_sf"/>
</dbReference>
<accession>A0ABW8AI74</accession>
<dbReference type="Pfam" id="PF00408">
    <property type="entry name" value="PGM_PMM_IV"/>
    <property type="match status" value="1"/>
</dbReference>
<dbReference type="PROSITE" id="PS00710">
    <property type="entry name" value="PGM_PMM"/>
    <property type="match status" value="1"/>
</dbReference>
<comment type="similarity">
    <text evidence="2 7">Belongs to the phosphohexose mutase family.</text>
</comment>
<dbReference type="InterPro" id="IPR016066">
    <property type="entry name" value="A-D-PHexomutase_CS"/>
</dbReference>
<dbReference type="Pfam" id="PF02880">
    <property type="entry name" value="PGM_PMM_III"/>
    <property type="match status" value="1"/>
</dbReference>
<reference evidence="13 14" key="1">
    <citation type="submission" date="2024-10" db="EMBL/GenBank/DDBJ databases">
        <title>The Natural Products Discovery Center: Release of the First 8490 Sequenced Strains for Exploring Actinobacteria Biosynthetic Diversity.</title>
        <authorList>
            <person name="Kalkreuter E."/>
            <person name="Kautsar S.A."/>
            <person name="Yang D."/>
            <person name="Bader C.D."/>
            <person name="Teijaro C.N."/>
            <person name="Fluegel L."/>
            <person name="Davis C.M."/>
            <person name="Simpson J.R."/>
            <person name="Lauterbach L."/>
            <person name="Steele A.D."/>
            <person name="Gui C."/>
            <person name="Meng S."/>
            <person name="Li G."/>
            <person name="Viehrig K."/>
            <person name="Ye F."/>
            <person name="Su P."/>
            <person name="Kiefer A.F."/>
            <person name="Nichols A."/>
            <person name="Cepeda A.J."/>
            <person name="Yan W."/>
            <person name="Fan B."/>
            <person name="Jiang Y."/>
            <person name="Adhikari A."/>
            <person name="Zheng C.-J."/>
            <person name="Schuster L."/>
            <person name="Cowan T.M."/>
            <person name="Smanski M.J."/>
            <person name="Chevrette M.G."/>
            <person name="De Carvalho L.P.S."/>
            <person name="Shen B."/>
        </authorList>
    </citation>
    <scope>NUCLEOTIDE SEQUENCE [LARGE SCALE GENOMIC DNA]</scope>
    <source>
        <strain evidence="13 14">NPDC049639</strain>
    </source>
</reference>